<organism evidence="1 2">
    <name type="scientific">Salarias fasciatus</name>
    <name type="common">Jewelled blenny</name>
    <name type="synonym">Blennius fasciatus</name>
    <dbReference type="NCBI Taxonomy" id="181472"/>
    <lineage>
        <taxon>Eukaryota</taxon>
        <taxon>Metazoa</taxon>
        <taxon>Chordata</taxon>
        <taxon>Craniata</taxon>
        <taxon>Vertebrata</taxon>
        <taxon>Euteleostomi</taxon>
        <taxon>Actinopterygii</taxon>
        <taxon>Neopterygii</taxon>
        <taxon>Teleostei</taxon>
        <taxon>Neoteleostei</taxon>
        <taxon>Acanthomorphata</taxon>
        <taxon>Ovalentaria</taxon>
        <taxon>Blenniimorphae</taxon>
        <taxon>Blenniiformes</taxon>
        <taxon>Blennioidei</taxon>
        <taxon>Blenniidae</taxon>
        <taxon>Salariinae</taxon>
        <taxon>Salarias</taxon>
    </lineage>
</organism>
<evidence type="ECO:0000313" key="1">
    <source>
        <dbReference type="Ensembl" id="ENSSFAP00005028303.1"/>
    </source>
</evidence>
<reference evidence="1" key="2">
    <citation type="submission" date="2025-08" db="UniProtKB">
        <authorList>
            <consortium name="Ensembl"/>
        </authorList>
    </citation>
    <scope>IDENTIFICATION</scope>
</reference>
<protein>
    <submittedName>
        <fullName evidence="1">Uncharacterized protein</fullName>
    </submittedName>
</protein>
<dbReference type="Ensembl" id="ENSSFAT00005029364.1">
    <property type="protein sequence ID" value="ENSSFAP00005028303.1"/>
    <property type="gene ID" value="ENSSFAG00005014449.1"/>
</dbReference>
<dbReference type="InParanoid" id="A0A672HGG1"/>
<keyword evidence="2" id="KW-1185">Reference proteome</keyword>
<name>A0A672HGG1_SALFA</name>
<dbReference type="Proteomes" id="UP000472267">
    <property type="component" value="Chromosome 15"/>
</dbReference>
<dbReference type="AlphaFoldDB" id="A0A672HGG1"/>
<reference evidence="1" key="1">
    <citation type="submission" date="2019-06" db="EMBL/GenBank/DDBJ databases">
        <authorList>
            <consortium name="Wellcome Sanger Institute Data Sharing"/>
        </authorList>
    </citation>
    <scope>NUCLEOTIDE SEQUENCE [LARGE SCALE GENOMIC DNA]</scope>
</reference>
<proteinExistence type="predicted"/>
<evidence type="ECO:0000313" key="2">
    <source>
        <dbReference type="Proteomes" id="UP000472267"/>
    </source>
</evidence>
<reference evidence="1" key="3">
    <citation type="submission" date="2025-09" db="UniProtKB">
        <authorList>
            <consortium name="Ensembl"/>
        </authorList>
    </citation>
    <scope>IDENTIFICATION</scope>
</reference>
<sequence length="104" mass="11540">SFKTTVKQFCGISWTSRWTALAFPIINFTQATDPALAPFSSPSRPVTDNSTHKHTLVPKWLHLRFSVTKSSFNLISSFSLLPLDSDSSCTNNCFVISCFTSCNT</sequence>
<accession>A0A672HGG1</accession>